<dbReference type="InterPro" id="IPR029060">
    <property type="entry name" value="PIN-like_dom_sf"/>
</dbReference>
<dbReference type="EMBL" id="LT604072">
    <property type="protein sequence ID" value="SCB05779.1"/>
    <property type="molecule type" value="Genomic_DNA"/>
</dbReference>
<evidence type="ECO:0000313" key="2">
    <source>
        <dbReference type="Proteomes" id="UP000093071"/>
    </source>
</evidence>
<dbReference type="RefSeq" id="WP_003479871.1">
    <property type="nucleotide sequence ID" value="NZ_LT604072.1"/>
</dbReference>
<dbReference type="AlphaFoldDB" id="A0A1C3TRB1"/>
<protein>
    <recommendedName>
        <fullName evidence="3">DUF4411 family protein</fullName>
    </recommendedName>
</protein>
<sequence>MAYLLDANVFIQAKNLQYGFDFCPAFWDWLVIKHAAGNVFSIRQVGEELQTGEDDLAVWAHARGDAFFLPPDNAVLAAAARVSAWVASQQYEPVAVNTFLQVADYWLVAFALAAGHAVVTHEVPANSTRKIKIPNVCVGLGVRFLTPYQMLRQERARFVLGPPALPATPAPLI</sequence>
<dbReference type="PATRIC" id="fig|1261556.5.peg.3203"/>
<evidence type="ECO:0008006" key="3">
    <source>
        <dbReference type="Google" id="ProtNLM"/>
    </source>
</evidence>
<gene>
    <name evidence="1" type="ORF">BN444_03295</name>
</gene>
<dbReference type="SUPFAM" id="SSF88723">
    <property type="entry name" value="PIN domain-like"/>
    <property type="match status" value="1"/>
</dbReference>
<dbReference type="Proteomes" id="UP000093071">
    <property type="component" value="Chromosome I"/>
</dbReference>
<dbReference type="InterPro" id="IPR016541">
    <property type="entry name" value="UCP008505"/>
</dbReference>
<name>A0A1C3TRB1_XANCT</name>
<proteinExistence type="predicted"/>
<evidence type="ECO:0000313" key="1">
    <source>
        <dbReference type="EMBL" id="SCB05779.1"/>
    </source>
</evidence>
<accession>A0A1C3TRB1</accession>
<dbReference type="Pfam" id="PF14367">
    <property type="entry name" value="DUF4411"/>
    <property type="match status" value="1"/>
</dbReference>
<organism evidence="1 2">
    <name type="scientific">Xanthomonas translucens pv. translucens DSM 18974</name>
    <dbReference type="NCBI Taxonomy" id="1261556"/>
    <lineage>
        <taxon>Bacteria</taxon>
        <taxon>Pseudomonadati</taxon>
        <taxon>Pseudomonadota</taxon>
        <taxon>Gammaproteobacteria</taxon>
        <taxon>Lysobacterales</taxon>
        <taxon>Lysobacteraceae</taxon>
        <taxon>Xanthomonas</taxon>
        <taxon>Xanthomonas translucens group</taxon>
    </lineage>
</organism>
<reference evidence="2" key="1">
    <citation type="submission" date="2016-07" db="EMBL/GenBank/DDBJ databases">
        <authorList>
            <person name="Jaenicke Sebastian"/>
        </authorList>
    </citation>
    <scope>NUCLEOTIDE SEQUENCE [LARGE SCALE GENOMIC DNA]</scope>
</reference>